<evidence type="ECO:0000256" key="7">
    <source>
        <dbReference type="HAMAP-Rule" id="MF_00367"/>
    </source>
</evidence>
<name>A0A150XV00_9BACT</name>
<comment type="caution">
    <text evidence="12">The sequence shown here is derived from an EMBL/GenBank/DDBJ whole genome shotgun (WGS) entry which is preliminary data.</text>
</comment>
<keyword evidence="5 7" id="KW-0694">RNA-binding</keyword>
<evidence type="ECO:0000313" key="12">
    <source>
        <dbReference type="EMBL" id="KYG82452.1"/>
    </source>
</evidence>
<dbReference type="EMBL" id="LRDB01000003">
    <property type="protein sequence ID" value="KYG82452.1"/>
    <property type="molecule type" value="Genomic_DNA"/>
</dbReference>
<comment type="function">
    <text evidence="7">An essential GTPase that binds both GDP and GTP, with rapid nucleotide exchange. Plays a role in 16S rRNA processing and 30S ribosomal subunit biogenesis and possibly also in cell cycle regulation and energy metabolism.</text>
</comment>
<dbReference type="OrthoDB" id="9805918at2"/>
<accession>A0A150XV00</accession>
<evidence type="ECO:0000256" key="6">
    <source>
        <dbReference type="ARBA" id="ARBA00023134"/>
    </source>
</evidence>
<evidence type="ECO:0000313" key="13">
    <source>
        <dbReference type="Proteomes" id="UP000075615"/>
    </source>
</evidence>
<dbReference type="GO" id="GO:0005886">
    <property type="term" value="C:plasma membrane"/>
    <property type="evidence" value="ECO:0007669"/>
    <property type="project" value="UniProtKB-SubCell"/>
</dbReference>
<dbReference type="GO" id="GO:0000028">
    <property type="term" value="P:ribosomal small subunit assembly"/>
    <property type="evidence" value="ECO:0007669"/>
    <property type="project" value="TreeGrafter"/>
</dbReference>
<dbReference type="NCBIfam" id="TIGR00231">
    <property type="entry name" value="small_GTP"/>
    <property type="match status" value="1"/>
</dbReference>
<feature type="binding site" evidence="7">
    <location>
        <begin position="15"/>
        <end position="22"/>
    </location>
    <ligand>
        <name>GTP</name>
        <dbReference type="ChEBI" id="CHEBI:37565"/>
    </ligand>
</feature>
<gene>
    <name evidence="7" type="primary">era</name>
    <name evidence="12" type="ORF">AWN68_14425</name>
</gene>
<evidence type="ECO:0000259" key="10">
    <source>
        <dbReference type="PROSITE" id="PS50823"/>
    </source>
</evidence>
<dbReference type="Pfam" id="PF07650">
    <property type="entry name" value="KH_2"/>
    <property type="match status" value="1"/>
</dbReference>
<comment type="subcellular location">
    <subcellularLocation>
        <location evidence="7">Cytoplasm</location>
    </subcellularLocation>
    <subcellularLocation>
        <location evidence="7">Cell membrane</location>
        <topology evidence="7">Peripheral membrane protein</topology>
    </subcellularLocation>
</comment>
<dbReference type="InterPro" id="IPR005225">
    <property type="entry name" value="Small_GTP-bd"/>
</dbReference>
<feature type="binding site" evidence="7">
    <location>
        <begin position="122"/>
        <end position="125"/>
    </location>
    <ligand>
        <name>GTP</name>
        <dbReference type="ChEBI" id="CHEBI:37565"/>
    </ligand>
</feature>
<keyword evidence="3 7" id="KW-0690">Ribosome biogenesis</keyword>
<keyword evidence="7" id="KW-0472">Membrane</keyword>
<feature type="binding site" evidence="7">
    <location>
        <begin position="62"/>
        <end position="66"/>
    </location>
    <ligand>
        <name>GTP</name>
        <dbReference type="ChEBI" id="CHEBI:37565"/>
    </ligand>
</feature>
<dbReference type="FunFam" id="3.30.300.20:FF:000003">
    <property type="entry name" value="GTPase Era"/>
    <property type="match status" value="1"/>
</dbReference>
<keyword evidence="7" id="KW-0963">Cytoplasm</keyword>
<dbReference type="PROSITE" id="PS50823">
    <property type="entry name" value="KH_TYPE_2"/>
    <property type="match status" value="1"/>
</dbReference>
<keyword evidence="4 7" id="KW-0547">Nucleotide-binding</keyword>
<evidence type="ECO:0000259" key="11">
    <source>
        <dbReference type="PROSITE" id="PS51713"/>
    </source>
</evidence>
<feature type="region of interest" description="G3" evidence="8">
    <location>
        <begin position="62"/>
        <end position="65"/>
    </location>
</feature>
<dbReference type="Proteomes" id="UP000075615">
    <property type="component" value="Unassembled WGS sequence"/>
</dbReference>
<comment type="similarity">
    <text evidence="1 7 8 9">Belongs to the TRAFAC class TrmE-Era-EngA-EngB-Septin-like GTPase superfamily. Era GTPase family.</text>
</comment>
<dbReference type="PANTHER" id="PTHR42698">
    <property type="entry name" value="GTPASE ERA"/>
    <property type="match status" value="1"/>
</dbReference>
<dbReference type="CDD" id="cd22534">
    <property type="entry name" value="KH-II_Era"/>
    <property type="match status" value="1"/>
</dbReference>
<evidence type="ECO:0000256" key="4">
    <source>
        <dbReference type="ARBA" id="ARBA00022741"/>
    </source>
</evidence>
<dbReference type="Gene3D" id="3.40.50.300">
    <property type="entry name" value="P-loop containing nucleotide triphosphate hydrolases"/>
    <property type="match status" value="1"/>
</dbReference>
<reference evidence="12 13" key="1">
    <citation type="submission" date="2016-01" db="EMBL/GenBank/DDBJ databases">
        <title>Genome sequencing of Roseivirga echinicomitans KMM 6058.</title>
        <authorList>
            <person name="Selvaratnam C."/>
            <person name="Thevarajoo S."/>
            <person name="Goh K.M."/>
            <person name="Ee R."/>
            <person name="Chan K.-G."/>
            <person name="Chong C.S."/>
        </authorList>
    </citation>
    <scope>NUCLEOTIDE SEQUENCE [LARGE SCALE GENOMIC DNA]</scope>
    <source>
        <strain evidence="12 13">KMM 6058</strain>
    </source>
</reference>
<keyword evidence="7" id="KW-0699">rRNA-binding</keyword>
<evidence type="ECO:0000256" key="5">
    <source>
        <dbReference type="ARBA" id="ARBA00022884"/>
    </source>
</evidence>
<dbReference type="InterPro" id="IPR009019">
    <property type="entry name" value="KH_sf_prok-type"/>
</dbReference>
<dbReference type="InterPro" id="IPR006073">
    <property type="entry name" value="GTP-bd"/>
</dbReference>
<feature type="domain" description="KH type-2" evidence="10">
    <location>
        <begin position="203"/>
        <end position="279"/>
    </location>
</feature>
<dbReference type="AlphaFoldDB" id="A0A150XV00"/>
<proteinExistence type="inferred from homology"/>
<dbReference type="GO" id="GO:0005829">
    <property type="term" value="C:cytosol"/>
    <property type="evidence" value="ECO:0007669"/>
    <property type="project" value="TreeGrafter"/>
</dbReference>
<dbReference type="GO" id="GO:0043024">
    <property type="term" value="F:ribosomal small subunit binding"/>
    <property type="evidence" value="ECO:0007669"/>
    <property type="project" value="TreeGrafter"/>
</dbReference>
<dbReference type="Gene3D" id="3.30.300.20">
    <property type="match status" value="1"/>
</dbReference>
<sequence>MEIRPHKAGYVSIIGKPNVGKSTLMNAMVGERLSIITSKAQTTRHRIMGILSGDDFQIIYSDTPGIIKPEYELHETMMRFVTSSFEDSDLILFVTDLYEKYEGEKVIDYLKDVKVPVILVMNKIDLAKGSQAEDKVAYWRELMDFHDVVMVSALENIGIEGVFEKIIEHLPEHPAYFPKDTLTDKPERFFVDEMIREKIFKQYKKEIPYSCEVVTTSFKEDEKIIRISADIYVERDSQKGIVIGHKGESLKKVGTAAREDLEIFFGKKIFLETHVKVEKDWRKKEAKLKRFGYTS</sequence>
<dbReference type="PANTHER" id="PTHR42698:SF1">
    <property type="entry name" value="GTPASE ERA, MITOCHONDRIAL"/>
    <property type="match status" value="1"/>
</dbReference>
<dbReference type="STRING" id="296218.AWN68_14425"/>
<feature type="region of interest" description="G1" evidence="8">
    <location>
        <begin position="15"/>
        <end position="22"/>
    </location>
</feature>
<dbReference type="HAMAP" id="MF_00367">
    <property type="entry name" value="GTPase_Era"/>
    <property type="match status" value="1"/>
</dbReference>
<dbReference type="SUPFAM" id="SSF54814">
    <property type="entry name" value="Prokaryotic type KH domain (KH-domain type II)"/>
    <property type="match status" value="1"/>
</dbReference>
<evidence type="ECO:0000256" key="9">
    <source>
        <dbReference type="RuleBase" id="RU003761"/>
    </source>
</evidence>
<dbReference type="PRINTS" id="PR00449">
    <property type="entry name" value="RASTRNSFRMNG"/>
</dbReference>
<dbReference type="SUPFAM" id="SSF52540">
    <property type="entry name" value="P-loop containing nucleoside triphosphate hydrolases"/>
    <property type="match status" value="1"/>
</dbReference>
<evidence type="ECO:0000256" key="1">
    <source>
        <dbReference type="ARBA" id="ARBA00007921"/>
    </source>
</evidence>
<keyword evidence="6 7" id="KW-0342">GTP-binding</keyword>
<dbReference type="Pfam" id="PF01926">
    <property type="entry name" value="MMR_HSR1"/>
    <property type="match status" value="1"/>
</dbReference>
<dbReference type="NCBIfam" id="NF000908">
    <property type="entry name" value="PRK00089.1"/>
    <property type="match status" value="1"/>
</dbReference>
<dbReference type="GO" id="GO:0070181">
    <property type="term" value="F:small ribosomal subunit rRNA binding"/>
    <property type="evidence" value="ECO:0007669"/>
    <property type="project" value="UniProtKB-UniRule"/>
</dbReference>
<dbReference type="InterPro" id="IPR005662">
    <property type="entry name" value="GTPase_Era-like"/>
</dbReference>
<evidence type="ECO:0000256" key="3">
    <source>
        <dbReference type="ARBA" id="ARBA00022517"/>
    </source>
</evidence>
<dbReference type="InterPro" id="IPR015946">
    <property type="entry name" value="KH_dom-like_a/b"/>
</dbReference>
<dbReference type="PROSITE" id="PS51713">
    <property type="entry name" value="G_ERA"/>
    <property type="match status" value="1"/>
</dbReference>
<dbReference type="InterPro" id="IPR027417">
    <property type="entry name" value="P-loop_NTPase"/>
</dbReference>
<feature type="domain" description="Era-type G" evidence="11">
    <location>
        <begin position="7"/>
        <end position="172"/>
    </location>
</feature>
<organism evidence="12 13">
    <name type="scientific">Roseivirga echinicomitans</name>
    <dbReference type="NCBI Taxonomy" id="296218"/>
    <lineage>
        <taxon>Bacteria</taxon>
        <taxon>Pseudomonadati</taxon>
        <taxon>Bacteroidota</taxon>
        <taxon>Cytophagia</taxon>
        <taxon>Cytophagales</taxon>
        <taxon>Roseivirgaceae</taxon>
        <taxon>Roseivirga</taxon>
    </lineage>
</organism>
<comment type="subunit">
    <text evidence="7">Monomer.</text>
</comment>
<dbReference type="RefSeq" id="WP_068412401.1">
    <property type="nucleotide sequence ID" value="NZ_LRDB01000003.1"/>
</dbReference>
<dbReference type="InterPro" id="IPR030388">
    <property type="entry name" value="G_ERA_dom"/>
</dbReference>
<evidence type="ECO:0000256" key="2">
    <source>
        <dbReference type="ARBA" id="ARBA00020484"/>
    </source>
</evidence>
<keyword evidence="7" id="KW-1003">Cell membrane</keyword>
<evidence type="ECO:0000256" key="8">
    <source>
        <dbReference type="PROSITE-ProRule" id="PRU01050"/>
    </source>
</evidence>
<dbReference type="GO" id="GO:0003924">
    <property type="term" value="F:GTPase activity"/>
    <property type="evidence" value="ECO:0007669"/>
    <property type="project" value="UniProtKB-UniRule"/>
</dbReference>
<protein>
    <recommendedName>
        <fullName evidence="2 7">GTPase Era</fullName>
    </recommendedName>
</protein>
<dbReference type="NCBIfam" id="TIGR00436">
    <property type="entry name" value="era"/>
    <property type="match status" value="1"/>
</dbReference>
<feature type="region of interest" description="G4" evidence="8">
    <location>
        <begin position="122"/>
        <end position="125"/>
    </location>
</feature>
<feature type="region of interest" description="G2" evidence="8">
    <location>
        <begin position="41"/>
        <end position="45"/>
    </location>
</feature>
<dbReference type="InterPro" id="IPR004044">
    <property type="entry name" value="KH_dom_type_2"/>
</dbReference>
<feature type="region of interest" description="G5" evidence="8">
    <location>
        <begin position="151"/>
        <end position="153"/>
    </location>
</feature>
<dbReference type="CDD" id="cd04163">
    <property type="entry name" value="Era"/>
    <property type="match status" value="1"/>
</dbReference>
<dbReference type="GO" id="GO:0005525">
    <property type="term" value="F:GTP binding"/>
    <property type="evidence" value="ECO:0007669"/>
    <property type="project" value="UniProtKB-UniRule"/>
</dbReference>
<keyword evidence="13" id="KW-1185">Reference proteome</keyword>